<dbReference type="PANTHER" id="PTHR23429:SF0">
    <property type="entry name" value="GLUCOSE-6-PHOSPHATE 1-DEHYDROGENASE"/>
    <property type="match status" value="1"/>
</dbReference>
<accession>A0A4D9DE48</accession>
<dbReference type="STRING" id="55544.A0A4D9DE48"/>
<dbReference type="GO" id="GO:0009051">
    <property type="term" value="P:pentose-phosphate shunt, oxidative branch"/>
    <property type="evidence" value="ECO:0007669"/>
    <property type="project" value="TreeGrafter"/>
</dbReference>
<comment type="caution">
    <text evidence="8">The sequence shown here is derived from an EMBL/GenBank/DDBJ whole genome shotgun (WGS) entry which is preliminary data.</text>
</comment>
<keyword evidence="9" id="KW-1185">Reference proteome</keyword>
<sequence>MPRRVTEVAMMLKRAPHLPFTAIDTEDLTGNAIVMRIQPDEGITLRFGAKVPATQMEIRDVSMDFAYNGSFSEASPEAYERLILDVLLGEPPLFPTQEEVELSWEILDPVLKFWENVTPEGYAAGTWGPACADEMLARDGFEWRRP</sequence>
<comment type="pathway">
    <text evidence="1">Carbohydrate degradation; pentose phosphate pathway.</text>
</comment>
<gene>
    <name evidence="8" type="ORF">DR999_PMT23170</name>
</gene>
<evidence type="ECO:0000256" key="5">
    <source>
        <dbReference type="ARBA" id="ARBA00023277"/>
    </source>
</evidence>
<dbReference type="EMBL" id="QXTE01009352">
    <property type="protein sequence ID" value="TFJ95318.1"/>
    <property type="molecule type" value="Genomic_DNA"/>
</dbReference>
<evidence type="ECO:0000256" key="4">
    <source>
        <dbReference type="ARBA" id="ARBA00023002"/>
    </source>
</evidence>
<dbReference type="Pfam" id="PF02781">
    <property type="entry name" value="G6PD_C"/>
    <property type="match status" value="1"/>
</dbReference>
<dbReference type="GO" id="GO:0004345">
    <property type="term" value="F:glucose-6-phosphate dehydrogenase activity"/>
    <property type="evidence" value="ECO:0007669"/>
    <property type="project" value="UniProtKB-EC"/>
</dbReference>
<evidence type="ECO:0000259" key="7">
    <source>
        <dbReference type="Pfam" id="PF02781"/>
    </source>
</evidence>
<keyword evidence="4" id="KW-0560">Oxidoreductase</keyword>
<dbReference type="GO" id="GO:0005829">
    <property type="term" value="C:cytosol"/>
    <property type="evidence" value="ECO:0007669"/>
    <property type="project" value="TreeGrafter"/>
</dbReference>
<dbReference type="EC" id="1.1.1.49" evidence="2"/>
<comment type="catalytic activity">
    <reaction evidence="6">
        <text>D-glucose 6-phosphate + NADP(+) = 6-phospho-D-glucono-1,5-lactone + NADPH + H(+)</text>
        <dbReference type="Rhea" id="RHEA:15841"/>
        <dbReference type="ChEBI" id="CHEBI:15378"/>
        <dbReference type="ChEBI" id="CHEBI:57783"/>
        <dbReference type="ChEBI" id="CHEBI:57955"/>
        <dbReference type="ChEBI" id="CHEBI:58349"/>
        <dbReference type="ChEBI" id="CHEBI:61548"/>
        <dbReference type="EC" id="1.1.1.49"/>
    </reaction>
    <physiologicalReaction direction="left-to-right" evidence="6">
        <dbReference type="Rhea" id="RHEA:15842"/>
    </physiologicalReaction>
</comment>
<name>A0A4D9DE48_9SAUR</name>
<dbReference type="GO" id="GO:0006006">
    <property type="term" value="P:glucose metabolic process"/>
    <property type="evidence" value="ECO:0007669"/>
    <property type="project" value="InterPro"/>
</dbReference>
<dbReference type="Proteomes" id="UP000297703">
    <property type="component" value="Unassembled WGS sequence"/>
</dbReference>
<proteinExistence type="predicted"/>
<evidence type="ECO:0000256" key="3">
    <source>
        <dbReference type="ARBA" id="ARBA00022857"/>
    </source>
</evidence>
<reference evidence="8 9" key="1">
    <citation type="submission" date="2019-04" db="EMBL/GenBank/DDBJ databases">
        <title>Draft genome of the big-headed turtle Platysternon megacephalum.</title>
        <authorList>
            <person name="Gong S."/>
        </authorList>
    </citation>
    <scope>NUCLEOTIDE SEQUENCE [LARGE SCALE GENOMIC DNA]</scope>
    <source>
        <strain evidence="8">DO16091913</strain>
        <tissue evidence="8">Muscle</tissue>
    </source>
</reference>
<dbReference type="GO" id="GO:0050661">
    <property type="term" value="F:NADP binding"/>
    <property type="evidence" value="ECO:0007669"/>
    <property type="project" value="InterPro"/>
</dbReference>
<evidence type="ECO:0000256" key="2">
    <source>
        <dbReference type="ARBA" id="ARBA00013019"/>
    </source>
</evidence>
<evidence type="ECO:0000313" key="8">
    <source>
        <dbReference type="EMBL" id="TFJ95318.1"/>
    </source>
</evidence>
<reference evidence="8 9" key="2">
    <citation type="submission" date="2019-04" db="EMBL/GenBank/DDBJ databases">
        <title>The genome sequence of big-headed turtle.</title>
        <authorList>
            <person name="Gong S."/>
        </authorList>
    </citation>
    <scope>NUCLEOTIDE SEQUENCE [LARGE SCALE GENOMIC DNA]</scope>
    <source>
        <strain evidence="8">DO16091913</strain>
        <tissue evidence="8">Muscle</tissue>
    </source>
</reference>
<keyword evidence="3" id="KW-0521">NADP</keyword>
<protein>
    <recommendedName>
        <fullName evidence="2">glucose-6-phosphate dehydrogenase (NADP(+))</fullName>
        <ecNumber evidence="2">1.1.1.49</ecNumber>
    </recommendedName>
</protein>
<evidence type="ECO:0000256" key="1">
    <source>
        <dbReference type="ARBA" id="ARBA00004959"/>
    </source>
</evidence>
<keyword evidence="5" id="KW-0119">Carbohydrate metabolism</keyword>
<evidence type="ECO:0000256" key="6">
    <source>
        <dbReference type="ARBA" id="ARBA00047696"/>
    </source>
</evidence>
<dbReference type="InterPro" id="IPR022675">
    <property type="entry name" value="G6P_DH_C"/>
</dbReference>
<dbReference type="AlphaFoldDB" id="A0A4D9DE48"/>
<dbReference type="InterPro" id="IPR001282">
    <property type="entry name" value="G6P_DH"/>
</dbReference>
<dbReference type="PANTHER" id="PTHR23429">
    <property type="entry name" value="GLUCOSE-6-PHOSPHATE 1-DEHYDROGENASE G6PD"/>
    <property type="match status" value="1"/>
</dbReference>
<dbReference type="OrthoDB" id="60984at2759"/>
<organism evidence="8 9">
    <name type="scientific">Platysternon megacephalum</name>
    <name type="common">big-headed turtle</name>
    <dbReference type="NCBI Taxonomy" id="55544"/>
    <lineage>
        <taxon>Eukaryota</taxon>
        <taxon>Metazoa</taxon>
        <taxon>Chordata</taxon>
        <taxon>Craniata</taxon>
        <taxon>Vertebrata</taxon>
        <taxon>Euteleostomi</taxon>
        <taxon>Archelosauria</taxon>
        <taxon>Testudinata</taxon>
        <taxon>Testudines</taxon>
        <taxon>Cryptodira</taxon>
        <taxon>Durocryptodira</taxon>
        <taxon>Testudinoidea</taxon>
        <taxon>Platysternidae</taxon>
        <taxon>Platysternon</taxon>
    </lineage>
</organism>
<dbReference type="Gene3D" id="3.30.360.10">
    <property type="entry name" value="Dihydrodipicolinate Reductase, domain 2"/>
    <property type="match status" value="1"/>
</dbReference>
<feature type="domain" description="Glucose-6-phosphate dehydrogenase C-terminal" evidence="7">
    <location>
        <begin position="1"/>
        <end position="144"/>
    </location>
</feature>
<dbReference type="SUPFAM" id="SSF55347">
    <property type="entry name" value="Glyceraldehyde-3-phosphate dehydrogenase-like, C-terminal domain"/>
    <property type="match status" value="1"/>
</dbReference>
<evidence type="ECO:0000313" key="9">
    <source>
        <dbReference type="Proteomes" id="UP000297703"/>
    </source>
</evidence>